<evidence type="ECO:0000313" key="2">
    <source>
        <dbReference type="Proteomes" id="UP000198481"/>
    </source>
</evidence>
<name>A0A1H2B2P7_9PSED</name>
<dbReference type="RefSeq" id="WP_092280011.1">
    <property type="nucleotide sequence ID" value="NZ_LT629762.1"/>
</dbReference>
<organism evidence="1 2">
    <name type="scientific">Pseudomonas prosekii</name>
    <dbReference type="NCBI Taxonomy" id="1148509"/>
    <lineage>
        <taxon>Bacteria</taxon>
        <taxon>Pseudomonadati</taxon>
        <taxon>Pseudomonadota</taxon>
        <taxon>Gammaproteobacteria</taxon>
        <taxon>Pseudomonadales</taxon>
        <taxon>Pseudomonadaceae</taxon>
        <taxon>Pseudomonas</taxon>
    </lineage>
</organism>
<dbReference type="Proteomes" id="UP000198481">
    <property type="component" value="Chromosome I"/>
</dbReference>
<dbReference type="AlphaFoldDB" id="A0A1H2B2P7"/>
<gene>
    <name evidence="1" type="ORF">SAMN05216222_4868</name>
</gene>
<protein>
    <submittedName>
        <fullName evidence="1">Uncharacterized protein</fullName>
    </submittedName>
</protein>
<proteinExistence type="predicted"/>
<evidence type="ECO:0000313" key="1">
    <source>
        <dbReference type="EMBL" id="SDT52249.1"/>
    </source>
</evidence>
<dbReference type="STRING" id="1148509.SAMN05216222_4868"/>
<reference evidence="1 2" key="1">
    <citation type="submission" date="2016-10" db="EMBL/GenBank/DDBJ databases">
        <authorList>
            <person name="de Groot N.N."/>
        </authorList>
    </citation>
    <scope>NUCLEOTIDE SEQUENCE [LARGE SCALE GENOMIC DNA]</scope>
    <source>
        <strain evidence="1 2">LMG 26867</strain>
    </source>
</reference>
<accession>A0A1H2B2P7</accession>
<dbReference type="EMBL" id="LT629762">
    <property type="protein sequence ID" value="SDT52249.1"/>
    <property type="molecule type" value="Genomic_DNA"/>
</dbReference>
<sequence length="200" mass="22326">METSNLRHETRDAVLVAIARDMIARTSMSQDGFAEQLNRQLFDRAPERCKEKGFPDLQDMIKTADMQAYGRAYKAWSKRVERWLDDSGDRIEIPSWVEESWVAALDQPWRDRALVELSSRYGLLAVKQIGSGVDDALQVFAGISTSFGHVAGLGGRVFADGVFDQKDHVYAESFESFCRSLAAHAVAMADRAALVASKIH</sequence>